<evidence type="ECO:0000256" key="2">
    <source>
        <dbReference type="ARBA" id="ARBA00022478"/>
    </source>
</evidence>
<dbReference type="InterPro" id="IPR038709">
    <property type="entry name" value="RpoN_core-bd_sf"/>
</dbReference>
<dbReference type="GO" id="GO:0016779">
    <property type="term" value="F:nucleotidyltransferase activity"/>
    <property type="evidence" value="ECO:0007669"/>
    <property type="project" value="UniProtKB-KW"/>
</dbReference>
<dbReference type="InterPro" id="IPR007046">
    <property type="entry name" value="RNA_pol_sigma_54_core-bd"/>
</dbReference>
<feature type="domain" description="RNA polymerase sigma factor 54 core-binding" evidence="10">
    <location>
        <begin position="102"/>
        <end position="284"/>
    </location>
</feature>
<dbReference type="NCBIfam" id="TIGR02395">
    <property type="entry name" value="rpoN_sigma"/>
    <property type="match status" value="1"/>
</dbReference>
<evidence type="ECO:0000256" key="5">
    <source>
        <dbReference type="ARBA" id="ARBA00023015"/>
    </source>
</evidence>
<dbReference type="AlphaFoldDB" id="A0A3E2XPE7"/>
<keyword evidence="12" id="KW-1185">Reference proteome</keyword>
<dbReference type="EMBL" id="QVFD01000002">
    <property type="protein sequence ID" value="RGC50396.1"/>
    <property type="molecule type" value="Genomic_DNA"/>
</dbReference>
<dbReference type="PRINTS" id="PR00045">
    <property type="entry name" value="SIGMA54FCT"/>
</dbReference>
<keyword evidence="7" id="KW-0238">DNA-binding</keyword>
<dbReference type="GO" id="GO:0001216">
    <property type="term" value="F:DNA-binding transcription activator activity"/>
    <property type="evidence" value="ECO:0007669"/>
    <property type="project" value="InterPro"/>
</dbReference>
<evidence type="ECO:0000256" key="4">
    <source>
        <dbReference type="ARBA" id="ARBA00022695"/>
    </source>
</evidence>
<dbReference type="GO" id="GO:0016987">
    <property type="term" value="F:sigma factor activity"/>
    <property type="evidence" value="ECO:0007669"/>
    <property type="project" value="UniProtKB-KW"/>
</dbReference>
<keyword evidence="5" id="KW-0805">Transcription regulation</keyword>
<dbReference type="PIRSF" id="PIRSF000774">
    <property type="entry name" value="RpoN"/>
    <property type="match status" value="1"/>
</dbReference>
<protein>
    <submittedName>
        <fullName evidence="11">RNA polymerase sigma-54 factor</fullName>
    </submittedName>
</protein>
<dbReference type="Pfam" id="PF00309">
    <property type="entry name" value="Sigma54_AID"/>
    <property type="match status" value="1"/>
</dbReference>
<evidence type="ECO:0000256" key="1">
    <source>
        <dbReference type="ARBA" id="ARBA00008798"/>
    </source>
</evidence>
<comment type="similarity">
    <text evidence="1">Belongs to the sigma-54 factor family.</text>
</comment>
<keyword evidence="6" id="KW-0731">Sigma factor</keyword>
<dbReference type="Pfam" id="PF04963">
    <property type="entry name" value="Sigma54_CBD"/>
    <property type="match status" value="1"/>
</dbReference>
<name>A0A3E2XPE7_9FIRM</name>
<dbReference type="PROSITE" id="PS00717">
    <property type="entry name" value="SIGMA54_1"/>
    <property type="match status" value="1"/>
</dbReference>
<evidence type="ECO:0000313" key="11">
    <source>
        <dbReference type="EMBL" id="RGC50396.1"/>
    </source>
</evidence>
<dbReference type="PROSITE" id="PS50044">
    <property type="entry name" value="SIGMA54_3"/>
    <property type="match status" value="1"/>
</dbReference>
<dbReference type="PROSITE" id="PS00718">
    <property type="entry name" value="SIGMA54_2"/>
    <property type="match status" value="1"/>
</dbReference>
<evidence type="ECO:0000256" key="6">
    <source>
        <dbReference type="ARBA" id="ARBA00023082"/>
    </source>
</evidence>
<dbReference type="RefSeq" id="WP_117538952.1">
    <property type="nucleotide sequence ID" value="NZ_JAQCWV010000001.1"/>
</dbReference>
<keyword evidence="4" id="KW-0548">Nucleotidyltransferase</keyword>
<proteinExistence type="inferred from homology"/>
<dbReference type="Proteomes" id="UP000261231">
    <property type="component" value="Unassembled WGS sequence"/>
</dbReference>
<keyword evidence="8" id="KW-0804">Transcription</keyword>
<evidence type="ECO:0000259" key="9">
    <source>
        <dbReference type="Pfam" id="PF04552"/>
    </source>
</evidence>
<evidence type="ECO:0000256" key="7">
    <source>
        <dbReference type="ARBA" id="ARBA00023125"/>
    </source>
</evidence>
<dbReference type="Gene3D" id="1.10.10.60">
    <property type="entry name" value="Homeodomain-like"/>
    <property type="match status" value="1"/>
</dbReference>
<dbReference type="OrthoDB" id="9814402at2"/>
<comment type="caution">
    <text evidence="11">The sequence shown here is derived from an EMBL/GenBank/DDBJ whole genome shotgun (WGS) entry which is preliminary data.</text>
</comment>
<dbReference type="Gene3D" id="1.10.10.1330">
    <property type="entry name" value="RNA polymerase sigma-54 factor, core-binding domain"/>
    <property type="match status" value="1"/>
</dbReference>
<organism evidence="11 12">
    <name type="scientific">Coprococcus catus</name>
    <dbReference type="NCBI Taxonomy" id="116085"/>
    <lineage>
        <taxon>Bacteria</taxon>
        <taxon>Bacillati</taxon>
        <taxon>Bacillota</taxon>
        <taxon>Clostridia</taxon>
        <taxon>Lachnospirales</taxon>
        <taxon>Lachnospiraceae</taxon>
        <taxon>Coprococcus</taxon>
    </lineage>
</organism>
<keyword evidence="3" id="KW-0808">Transferase</keyword>
<gene>
    <name evidence="11" type="primary">rpoN</name>
    <name evidence="11" type="ORF">DW747_03215</name>
</gene>
<sequence>MDLKMEVTQTLGLSQRMIQSTEILQMSAQELDTYLKELAVENPVVDIEEKFDKSGESERDAELQKKLEWLASSDEQNRVYYSEEYSSDDDDNQDMWNVSDNRGEDLAEYLISQLVTIPLTDKEQAIAEYLIDLLDSRGYLTEETDQIAAQLETEEDEVARMLQVVQSLEPAGVGARNLSECLLIQMDRQKIEDTIARKIAANYLEQLGKNQLPQIARKLKVTVDDVLQAMEVIRELNPKPGNSFSSRENLKYITPDVTVVKLKDYYEILLNEYMYPKMSINGYYRNMLKAGNDKETKDYVTTKVKQAEWVMQCVSQRNVTLMNVSKCIVDVQERFFTYGPGYLRPLKLADVAEMVGIHESTVSRAVKDKYLQCSWGVFPMNYFFIGAISKAGNDNAATADTAKNLLKEIIADENHEKPYSDRVLSEKLAERGVKISRRTVAKYREAMGIKDASGRKVF</sequence>
<dbReference type="PANTHER" id="PTHR32248">
    <property type="entry name" value="RNA POLYMERASE SIGMA-54 FACTOR"/>
    <property type="match status" value="1"/>
</dbReference>
<dbReference type="GO" id="GO:0006352">
    <property type="term" value="P:DNA-templated transcription initiation"/>
    <property type="evidence" value="ECO:0007669"/>
    <property type="project" value="InterPro"/>
</dbReference>
<dbReference type="GO" id="GO:0000428">
    <property type="term" value="C:DNA-directed RNA polymerase complex"/>
    <property type="evidence" value="ECO:0007669"/>
    <property type="project" value="UniProtKB-KW"/>
</dbReference>
<dbReference type="GO" id="GO:0003677">
    <property type="term" value="F:DNA binding"/>
    <property type="evidence" value="ECO:0007669"/>
    <property type="project" value="UniProtKB-KW"/>
</dbReference>
<evidence type="ECO:0000313" key="12">
    <source>
        <dbReference type="Proteomes" id="UP000261231"/>
    </source>
</evidence>
<evidence type="ECO:0000259" key="10">
    <source>
        <dbReference type="Pfam" id="PF04963"/>
    </source>
</evidence>
<accession>A0A3E2XPE7</accession>
<dbReference type="InterPro" id="IPR007634">
    <property type="entry name" value="RNA_pol_sigma_54_DNA-bd"/>
</dbReference>
<feature type="domain" description="RNA polymerase sigma factor 54 DNA-binding" evidence="9">
    <location>
        <begin position="298"/>
        <end position="456"/>
    </location>
</feature>
<reference evidence="11 12" key="1">
    <citation type="submission" date="2018-08" db="EMBL/GenBank/DDBJ databases">
        <title>A genome reference for cultivated species of the human gut microbiota.</title>
        <authorList>
            <person name="Zou Y."/>
            <person name="Xue W."/>
            <person name="Luo G."/>
        </authorList>
    </citation>
    <scope>NUCLEOTIDE SEQUENCE [LARGE SCALE GENOMIC DNA]</scope>
    <source>
        <strain evidence="11 12">AM28-39</strain>
    </source>
</reference>
<dbReference type="InterPro" id="IPR000394">
    <property type="entry name" value="RNA_pol_sigma_54"/>
</dbReference>
<evidence type="ECO:0000256" key="3">
    <source>
        <dbReference type="ARBA" id="ARBA00022679"/>
    </source>
</evidence>
<keyword evidence="2" id="KW-0240">DNA-directed RNA polymerase</keyword>
<dbReference type="Pfam" id="PF04552">
    <property type="entry name" value="Sigma54_DBD"/>
    <property type="match status" value="1"/>
</dbReference>
<dbReference type="PANTHER" id="PTHR32248:SF4">
    <property type="entry name" value="RNA POLYMERASE SIGMA-54 FACTOR"/>
    <property type="match status" value="1"/>
</dbReference>
<evidence type="ECO:0000256" key="8">
    <source>
        <dbReference type="ARBA" id="ARBA00023163"/>
    </source>
</evidence>